<dbReference type="Proteomes" id="UP001626550">
    <property type="component" value="Unassembled WGS sequence"/>
</dbReference>
<accession>A0ABD2PPN5</accession>
<comment type="caution">
    <text evidence="1">The sequence shown here is derived from an EMBL/GenBank/DDBJ whole genome shotgun (WGS) entry which is preliminary data.</text>
</comment>
<evidence type="ECO:0000313" key="2">
    <source>
        <dbReference type="Proteomes" id="UP001626550"/>
    </source>
</evidence>
<name>A0ABD2PPN5_9PLAT</name>
<dbReference type="EMBL" id="JBJKFK010003902">
    <property type="protein sequence ID" value="KAL3309450.1"/>
    <property type="molecule type" value="Genomic_DNA"/>
</dbReference>
<keyword evidence="2" id="KW-1185">Reference proteome</keyword>
<organism evidence="1 2">
    <name type="scientific">Cichlidogyrus casuarinus</name>
    <dbReference type="NCBI Taxonomy" id="1844966"/>
    <lineage>
        <taxon>Eukaryota</taxon>
        <taxon>Metazoa</taxon>
        <taxon>Spiralia</taxon>
        <taxon>Lophotrochozoa</taxon>
        <taxon>Platyhelminthes</taxon>
        <taxon>Monogenea</taxon>
        <taxon>Monopisthocotylea</taxon>
        <taxon>Dactylogyridea</taxon>
        <taxon>Ancyrocephalidae</taxon>
        <taxon>Cichlidogyrus</taxon>
    </lineage>
</organism>
<proteinExistence type="predicted"/>
<protein>
    <submittedName>
        <fullName evidence="1">Uncharacterized protein</fullName>
    </submittedName>
</protein>
<reference evidence="1 2" key="1">
    <citation type="submission" date="2024-11" db="EMBL/GenBank/DDBJ databases">
        <title>Adaptive evolution of stress response genes in parasites aligns with host niche diversity.</title>
        <authorList>
            <person name="Hahn C."/>
            <person name="Resl P."/>
        </authorList>
    </citation>
    <scope>NUCLEOTIDE SEQUENCE [LARGE SCALE GENOMIC DNA]</scope>
    <source>
        <strain evidence="1">EGGRZ-B1_66</strain>
        <tissue evidence="1">Body</tissue>
    </source>
</reference>
<sequence>MYETSSQASFSPLLSCPLCDFSDLDGSKNEWKSSHVLQAHILSRHAGRGMQNSIPSVVCQLCYRDRLAWQIGLHLDNDEGSSCLQRHANELLGKEKKNCLINETFCYCPLCWKRFDLPNVHKSLKSSRGRKPVTAKTAEARLQMHILMEHGWQSIQLMRSVIGAKQNVTLILKALLDCSFCGKEIYRLEKVLFELNDSSSFTCVLNEVFNLRIRHLNSHARHFSSQLL</sequence>
<dbReference type="AlphaFoldDB" id="A0ABD2PPN5"/>
<gene>
    <name evidence="1" type="ORF">Ciccas_012004</name>
</gene>
<evidence type="ECO:0000313" key="1">
    <source>
        <dbReference type="EMBL" id="KAL3309450.1"/>
    </source>
</evidence>